<dbReference type="InterPro" id="IPR000713">
    <property type="entry name" value="Mur_ligase_N"/>
</dbReference>
<dbReference type="OrthoDB" id="9801978at2"/>
<comment type="similarity">
    <text evidence="10">Belongs to the MurCDEF family. MurF subfamily.</text>
</comment>
<reference evidence="15 16" key="1">
    <citation type="submission" date="2019-03" db="EMBL/GenBank/DDBJ databases">
        <title>Genomic Encyclopedia of Type Strains, Phase IV (KMG-IV): sequencing the most valuable type-strain genomes for metagenomic binning, comparative biology and taxonomic classification.</title>
        <authorList>
            <person name="Goeker M."/>
        </authorList>
    </citation>
    <scope>NUCLEOTIDE SEQUENCE [LARGE SCALE GENOMIC DNA]</scope>
    <source>
        <strain evidence="15 16">DSM 15969</strain>
    </source>
</reference>
<keyword evidence="2 10" id="KW-0436">Ligase</keyword>
<dbReference type="GO" id="GO:0005524">
    <property type="term" value="F:ATP binding"/>
    <property type="evidence" value="ECO:0007669"/>
    <property type="project" value="UniProtKB-UniRule"/>
</dbReference>
<evidence type="ECO:0000256" key="11">
    <source>
        <dbReference type="RuleBase" id="RU004136"/>
    </source>
</evidence>
<feature type="binding site" evidence="10">
    <location>
        <begin position="112"/>
        <end position="118"/>
    </location>
    <ligand>
        <name>ATP</name>
        <dbReference type="ChEBI" id="CHEBI:30616"/>
    </ligand>
</feature>
<dbReference type="SUPFAM" id="SSF63418">
    <property type="entry name" value="MurE/MurF N-terminal domain"/>
    <property type="match status" value="1"/>
</dbReference>
<evidence type="ECO:0000313" key="16">
    <source>
        <dbReference type="Proteomes" id="UP000295063"/>
    </source>
</evidence>
<dbReference type="InterPro" id="IPR051046">
    <property type="entry name" value="MurCDEF_CellWall_CoF430Synth"/>
</dbReference>
<protein>
    <recommendedName>
        <fullName evidence="10 11">UDP-N-acetylmuramoyl-tripeptide--D-alanyl-D-alanine ligase</fullName>
        <ecNumber evidence="10 11">6.3.2.10</ecNumber>
    </recommendedName>
    <alternativeName>
        <fullName evidence="10">D-alanyl-D-alanine-adding enzyme</fullName>
    </alternativeName>
</protein>
<dbReference type="RefSeq" id="WP_132074960.1">
    <property type="nucleotide sequence ID" value="NZ_SLUI01000001.1"/>
</dbReference>
<dbReference type="Gene3D" id="3.90.190.20">
    <property type="entry name" value="Mur ligase, C-terminal domain"/>
    <property type="match status" value="1"/>
</dbReference>
<dbReference type="HAMAP" id="MF_02019">
    <property type="entry name" value="MurF"/>
    <property type="match status" value="1"/>
</dbReference>
<organism evidence="15 16">
    <name type="scientific">Anaerospora hongkongensis</name>
    <dbReference type="NCBI Taxonomy" id="244830"/>
    <lineage>
        <taxon>Bacteria</taxon>
        <taxon>Bacillati</taxon>
        <taxon>Bacillota</taxon>
        <taxon>Negativicutes</taxon>
        <taxon>Selenomonadales</taxon>
        <taxon>Sporomusaceae</taxon>
        <taxon>Anaerospora</taxon>
    </lineage>
</organism>
<dbReference type="EC" id="6.3.2.10" evidence="10 11"/>
<dbReference type="InterPro" id="IPR005863">
    <property type="entry name" value="UDP-N-AcMur_synth"/>
</dbReference>
<evidence type="ECO:0000259" key="12">
    <source>
        <dbReference type="Pfam" id="PF01225"/>
    </source>
</evidence>
<dbReference type="GO" id="GO:0005737">
    <property type="term" value="C:cytoplasm"/>
    <property type="evidence" value="ECO:0007669"/>
    <property type="project" value="UniProtKB-SubCell"/>
</dbReference>
<evidence type="ECO:0000256" key="7">
    <source>
        <dbReference type="ARBA" id="ARBA00022984"/>
    </source>
</evidence>
<keyword evidence="6 10" id="KW-0133">Cell shape</keyword>
<dbReference type="UniPathway" id="UPA00219"/>
<sequence length="453" mass="47886">MAEFTIEEIRTATGGSVQGEAAGVQFQGICTDTRMVQPGDLFIALIGERFDGHEFVKQALAKGAAGVVISNKPAEMPAGAVAVMVENTLKALQDIAQFHRRRFSIPVIAITGSNGKTTTKDLTAAILASKLTVLKTEANFNNEIGLPRTLLHLTKEHQVAVVEMGMRGSGEIAELAAIAEPTAGIVTNVGETHIELLGSLANIAAAKAELVEAVPSQGFVILNADNAYVKAMSSKAAGKVIFYGIEQPADIQADQIQVEGLYTTFTCRCYDAAFPVKLPMIGLHNVYNTLAAVAAAWELGLSAQDIQTGLDRFQPSSMRQQIERVGEYIVINDAYNASPLSMSGAITTLQQVAAGRSVAVLGDMLELGDVAIEAHQRIGRTAAQSGVNAVVTVGALAEHIVIAAREAGIKEAIACQNHEDAAMALQKILQPGDTILLKGSRGMKMEKILEMLG</sequence>
<comment type="pathway">
    <text evidence="10 11">Cell wall biogenesis; peptidoglycan biosynthesis.</text>
</comment>
<dbReference type="AlphaFoldDB" id="A0A4R1Q368"/>
<comment type="subcellular location">
    <subcellularLocation>
        <location evidence="10 11">Cytoplasm</location>
    </subcellularLocation>
</comment>
<dbReference type="InterPro" id="IPR036615">
    <property type="entry name" value="Mur_ligase_C_dom_sf"/>
</dbReference>
<dbReference type="InterPro" id="IPR013221">
    <property type="entry name" value="Mur_ligase_cen"/>
</dbReference>
<proteinExistence type="inferred from homology"/>
<dbReference type="SUPFAM" id="SSF53244">
    <property type="entry name" value="MurD-like peptide ligases, peptide-binding domain"/>
    <property type="match status" value="1"/>
</dbReference>
<dbReference type="Gene3D" id="3.40.1190.10">
    <property type="entry name" value="Mur-like, catalytic domain"/>
    <property type="match status" value="1"/>
</dbReference>
<feature type="domain" description="Mur ligase central" evidence="14">
    <location>
        <begin position="110"/>
        <end position="296"/>
    </location>
</feature>
<comment type="catalytic activity">
    <reaction evidence="10 11">
        <text>D-alanyl-D-alanine + UDP-N-acetyl-alpha-D-muramoyl-L-alanyl-gamma-D-glutamyl-meso-2,6-diaminopimelate + ATP = UDP-N-acetyl-alpha-D-muramoyl-L-alanyl-gamma-D-glutamyl-meso-2,6-diaminopimeloyl-D-alanyl-D-alanine + ADP + phosphate + H(+)</text>
        <dbReference type="Rhea" id="RHEA:28374"/>
        <dbReference type="ChEBI" id="CHEBI:15378"/>
        <dbReference type="ChEBI" id="CHEBI:30616"/>
        <dbReference type="ChEBI" id="CHEBI:43474"/>
        <dbReference type="ChEBI" id="CHEBI:57822"/>
        <dbReference type="ChEBI" id="CHEBI:61386"/>
        <dbReference type="ChEBI" id="CHEBI:83905"/>
        <dbReference type="ChEBI" id="CHEBI:456216"/>
        <dbReference type="EC" id="6.3.2.10"/>
    </reaction>
</comment>
<keyword evidence="8 10" id="KW-0131">Cell cycle</keyword>
<dbReference type="Gene3D" id="3.40.1390.10">
    <property type="entry name" value="MurE/MurF, N-terminal domain"/>
    <property type="match status" value="1"/>
</dbReference>
<evidence type="ECO:0000256" key="3">
    <source>
        <dbReference type="ARBA" id="ARBA00022618"/>
    </source>
</evidence>
<accession>A0A4R1Q368</accession>
<dbReference type="GO" id="GO:0047480">
    <property type="term" value="F:UDP-N-acetylmuramoyl-tripeptide-D-alanyl-D-alanine ligase activity"/>
    <property type="evidence" value="ECO:0007669"/>
    <property type="project" value="UniProtKB-UniRule"/>
</dbReference>
<dbReference type="Pfam" id="PF08245">
    <property type="entry name" value="Mur_ligase_M"/>
    <property type="match status" value="1"/>
</dbReference>
<keyword evidence="16" id="KW-1185">Reference proteome</keyword>
<gene>
    <name evidence="10" type="primary">murF</name>
    <name evidence="15" type="ORF">EV210_101478</name>
</gene>
<evidence type="ECO:0000256" key="9">
    <source>
        <dbReference type="ARBA" id="ARBA00023316"/>
    </source>
</evidence>
<keyword evidence="5 10" id="KW-0067">ATP-binding</keyword>
<dbReference type="PANTHER" id="PTHR43024">
    <property type="entry name" value="UDP-N-ACETYLMURAMOYL-TRIPEPTIDE--D-ALANYL-D-ALANINE LIGASE"/>
    <property type="match status" value="1"/>
</dbReference>
<dbReference type="InterPro" id="IPR036565">
    <property type="entry name" value="Mur-like_cat_sf"/>
</dbReference>
<dbReference type="GO" id="GO:0009252">
    <property type="term" value="P:peptidoglycan biosynthetic process"/>
    <property type="evidence" value="ECO:0007669"/>
    <property type="project" value="UniProtKB-UniRule"/>
</dbReference>
<dbReference type="GO" id="GO:0071555">
    <property type="term" value="P:cell wall organization"/>
    <property type="evidence" value="ECO:0007669"/>
    <property type="project" value="UniProtKB-KW"/>
</dbReference>
<dbReference type="InterPro" id="IPR004101">
    <property type="entry name" value="Mur_ligase_C"/>
</dbReference>
<keyword evidence="7 10" id="KW-0573">Peptidoglycan synthesis</keyword>
<dbReference type="PANTHER" id="PTHR43024:SF1">
    <property type="entry name" value="UDP-N-ACETYLMURAMOYL-TRIPEPTIDE--D-ALANYL-D-ALANINE LIGASE"/>
    <property type="match status" value="1"/>
</dbReference>
<dbReference type="Proteomes" id="UP000295063">
    <property type="component" value="Unassembled WGS sequence"/>
</dbReference>
<comment type="function">
    <text evidence="10 11">Involved in cell wall formation. Catalyzes the final step in the synthesis of UDP-N-acetylmuramoyl-pentapeptide, the precursor of murein.</text>
</comment>
<evidence type="ECO:0000259" key="14">
    <source>
        <dbReference type="Pfam" id="PF08245"/>
    </source>
</evidence>
<evidence type="ECO:0000256" key="8">
    <source>
        <dbReference type="ARBA" id="ARBA00023306"/>
    </source>
</evidence>
<dbReference type="Pfam" id="PF02875">
    <property type="entry name" value="Mur_ligase_C"/>
    <property type="match status" value="1"/>
</dbReference>
<evidence type="ECO:0000256" key="10">
    <source>
        <dbReference type="HAMAP-Rule" id="MF_02019"/>
    </source>
</evidence>
<dbReference type="GO" id="GO:0008766">
    <property type="term" value="F:UDP-N-acetylmuramoylalanyl-D-glutamyl-2,6-diaminopimelate-D-alanyl-D-alanine ligase activity"/>
    <property type="evidence" value="ECO:0007669"/>
    <property type="project" value="RHEA"/>
</dbReference>
<keyword evidence="4 10" id="KW-0547">Nucleotide-binding</keyword>
<dbReference type="SUPFAM" id="SSF53623">
    <property type="entry name" value="MurD-like peptide ligases, catalytic domain"/>
    <property type="match status" value="1"/>
</dbReference>
<evidence type="ECO:0000256" key="1">
    <source>
        <dbReference type="ARBA" id="ARBA00022490"/>
    </source>
</evidence>
<evidence type="ECO:0000313" key="15">
    <source>
        <dbReference type="EMBL" id="TCL40277.1"/>
    </source>
</evidence>
<keyword evidence="3 10" id="KW-0132">Cell division</keyword>
<dbReference type="NCBIfam" id="TIGR01143">
    <property type="entry name" value="murF"/>
    <property type="match status" value="1"/>
</dbReference>
<dbReference type="GO" id="GO:0008360">
    <property type="term" value="P:regulation of cell shape"/>
    <property type="evidence" value="ECO:0007669"/>
    <property type="project" value="UniProtKB-KW"/>
</dbReference>
<dbReference type="Pfam" id="PF01225">
    <property type="entry name" value="Mur_ligase"/>
    <property type="match status" value="1"/>
</dbReference>
<feature type="domain" description="Mur ligase N-terminal catalytic" evidence="12">
    <location>
        <begin position="26"/>
        <end position="99"/>
    </location>
</feature>
<keyword evidence="9 10" id="KW-0961">Cell wall biogenesis/degradation</keyword>
<evidence type="ECO:0000256" key="5">
    <source>
        <dbReference type="ARBA" id="ARBA00022840"/>
    </source>
</evidence>
<evidence type="ECO:0000256" key="6">
    <source>
        <dbReference type="ARBA" id="ARBA00022960"/>
    </source>
</evidence>
<evidence type="ECO:0000259" key="13">
    <source>
        <dbReference type="Pfam" id="PF02875"/>
    </source>
</evidence>
<dbReference type="InterPro" id="IPR035911">
    <property type="entry name" value="MurE/MurF_N"/>
</dbReference>
<dbReference type="GO" id="GO:0051301">
    <property type="term" value="P:cell division"/>
    <property type="evidence" value="ECO:0007669"/>
    <property type="project" value="UniProtKB-KW"/>
</dbReference>
<evidence type="ECO:0000256" key="4">
    <source>
        <dbReference type="ARBA" id="ARBA00022741"/>
    </source>
</evidence>
<keyword evidence="1 10" id="KW-0963">Cytoplasm</keyword>
<dbReference type="EMBL" id="SLUI01000001">
    <property type="protein sequence ID" value="TCL40277.1"/>
    <property type="molecule type" value="Genomic_DNA"/>
</dbReference>
<name>A0A4R1Q368_9FIRM</name>
<comment type="caution">
    <text evidence="15">The sequence shown here is derived from an EMBL/GenBank/DDBJ whole genome shotgun (WGS) entry which is preliminary data.</text>
</comment>
<evidence type="ECO:0000256" key="2">
    <source>
        <dbReference type="ARBA" id="ARBA00022598"/>
    </source>
</evidence>
<feature type="domain" description="Mur ligase C-terminal" evidence="13">
    <location>
        <begin position="323"/>
        <end position="441"/>
    </location>
</feature>